<keyword evidence="5" id="KW-1185">Reference proteome</keyword>
<keyword evidence="3" id="KW-0812">Transmembrane</keyword>
<comment type="subunit">
    <text evidence="1">Self-associates. Interacts with SigE. Interacts with SpoIIR.</text>
</comment>
<keyword evidence="1 3" id="KW-0472">Membrane</keyword>
<evidence type="ECO:0000256" key="2">
    <source>
        <dbReference type="PIRSR" id="PIRSR018571-1"/>
    </source>
</evidence>
<dbReference type="NCBIfam" id="TIGR02854">
    <property type="entry name" value="spore_II_GA"/>
    <property type="match status" value="1"/>
</dbReference>
<evidence type="ECO:0000256" key="3">
    <source>
        <dbReference type="SAM" id="Phobius"/>
    </source>
</evidence>
<keyword evidence="3" id="KW-1133">Transmembrane helix</keyword>
<dbReference type="GO" id="GO:0004190">
    <property type="term" value="F:aspartic-type endopeptidase activity"/>
    <property type="evidence" value="ECO:0007669"/>
    <property type="project" value="UniProtKB-KW"/>
</dbReference>
<keyword evidence="1" id="KW-0749">Sporulation</keyword>
<dbReference type="EC" id="3.4.23.-" evidence="1"/>
<evidence type="ECO:0000313" key="5">
    <source>
        <dbReference type="Proteomes" id="UP000580891"/>
    </source>
</evidence>
<dbReference type="EMBL" id="JACDUU010000002">
    <property type="protein sequence ID" value="MBA2870721.1"/>
    <property type="molecule type" value="Genomic_DNA"/>
</dbReference>
<dbReference type="RefSeq" id="WP_181536623.1">
    <property type="nucleotide sequence ID" value="NZ_JACDUU010000002.1"/>
</dbReference>
<feature type="active site" evidence="2">
    <location>
        <position position="183"/>
    </location>
</feature>
<name>A0A7V9YYB8_9BACL</name>
<dbReference type="AlphaFoldDB" id="A0A7V9YYB8"/>
<dbReference type="GO" id="GO:0030436">
    <property type="term" value="P:asexual sporulation"/>
    <property type="evidence" value="ECO:0007669"/>
    <property type="project" value="InterPro"/>
</dbReference>
<feature type="transmembrane region" description="Helical" evidence="3">
    <location>
        <begin position="130"/>
        <end position="147"/>
    </location>
</feature>
<feature type="transmembrane region" description="Helical" evidence="3">
    <location>
        <begin position="6"/>
        <end position="25"/>
    </location>
</feature>
<dbReference type="GO" id="GO:0005886">
    <property type="term" value="C:plasma membrane"/>
    <property type="evidence" value="ECO:0007669"/>
    <property type="project" value="UniProtKB-SubCell"/>
</dbReference>
<keyword evidence="1" id="KW-0064">Aspartyl protease</keyword>
<keyword evidence="1" id="KW-0645">Protease</keyword>
<accession>A0A7V9YYB8</accession>
<dbReference type="Pfam" id="PF03419">
    <property type="entry name" value="Peptidase_U4"/>
    <property type="match status" value="1"/>
</dbReference>
<dbReference type="Proteomes" id="UP000580891">
    <property type="component" value="Unassembled WGS sequence"/>
</dbReference>
<feature type="transmembrane region" description="Helical" evidence="3">
    <location>
        <begin position="32"/>
        <end position="51"/>
    </location>
</feature>
<dbReference type="GO" id="GO:0030435">
    <property type="term" value="P:sporulation resulting in formation of a cellular spore"/>
    <property type="evidence" value="ECO:0007669"/>
    <property type="project" value="UniProtKB-KW"/>
</dbReference>
<proteinExistence type="inferred from homology"/>
<feature type="transmembrane region" description="Helical" evidence="3">
    <location>
        <begin position="57"/>
        <end position="78"/>
    </location>
</feature>
<comment type="function">
    <text evidence="1">Probable aspartic protease that is responsible for the proteolytic cleavage of the RNA polymerase sigma E factor (SigE/spoIIGB) to yield the active peptide in the mother cell during sporulation. Responds to a signal from the forespore that is triggered by the extracellular signal protein SpoIIR.</text>
</comment>
<dbReference type="PIRSF" id="PIRSF018571">
    <property type="entry name" value="SpoIIGA"/>
    <property type="match status" value="1"/>
</dbReference>
<comment type="caution">
    <text evidence="4">The sequence shown here is derived from an EMBL/GenBank/DDBJ whole genome shotgun (WGS) entry which is preliminary data.</text>
</comment>
<protein>
    <recommendedName>
        <fullName evidence="1">Sporulation sigma-E factor-processing peptidase</fullName>
        <ecNumber evidence="1">3.4.23.-</ecNumber>
    </recommendedName>
    <alternativeName>
        <fullName evidence="1">Membrane-associated aspartic protease</fullName>
    </alternativeName>
    <alternativeName>
        <fullName evidence="1">Stage II sporulation protein GA</fullName>
    </alternativeName>
</protein>
<evidence type="ECO:0000256" key="1">
    <source>
        <dbReference type="PIRNR" id="PIRNR018571"/>
    </source>
</evidence>
<feature type="transmembrane region" description="Helical" evidence="3">
    <location>
        <begin position="90"/>
        <end position="110"/>
    </location>
</feature>
<reference evidence="4 5" key="1">
    <citation type="submission" date="2020-07" db="EMBL/GenBank/DDBJ databases">
        <title>Genomic Encyclopedia of Type Strains, Phase IV (KMG-IV): sequencing the most valuable type-strain genomes for metagenomic binning, comparative biology and taxonomic classification.</title>
        <authorList>
            <person name="Goeker M."/>
        </authorList>
    </citation>
    <scope>NUCLEOTIDE SEQUENCE [LARGE SCALE GENOMIC DNA]</scope>
    <source>
        <strain evidence="4 5">DSM 25220</strain>
    </source>
</reference>
<evidence type="ECO:0000313" key="4">
    <source>
        <dbReference type="EMBL" id="MBA2870721.1"/>
    </source>
</evidence>
<keyword evidence="1" id="KW-1003">Cell membrane</keyword>
<dbReference type="InterPro" id="IPR005081">
    <property type="entry name" value="SpoIIGA"/>
</dbReference>
<organism evidence="4 5">
    <name type="scientific">[Anoxybacillus] calidus</name>
    <dbReference type="NCBI Taxonomy" id="575178"/>
    <lineage>
        <taxon>Bacteria</taxon>
        <taxon>Bacillati</taxon>
        <taxon>Bacillota</taxon>
        <taxon>Bacilli</taxon>
        <taxon>Bacillales</taxon>
        <taxon>Anoxybacillaceae</taxon>
        <taxon>Paranoxybacillus</taxon>
    </lineage>
</organism>
<comment type="similarity">
    <text evidence="1">Belongs to the peptidase U4 family.</text>
</comment>
<dbReference type="GO" id="GO:0006508">
    <property type="term" value="P:proteolysis"/>
    <property type="evidence" value="ECO:0007669"/>
    <property type="project" value="UniProtKB-KW"/>
</dbReference>
<keyword evidence="1 4" id="KW-0378">Hydrolase</keyword>
<comment type="subcellular location">
    <subcellularLocation>
        <location evidence="1">Cell membrane</location>
    </subcellularLocation>
</comment>
<sequence>MSIYLDVIWFLNVCFDSLLLWLTAIMLKRQIVLWRIVLGALIGSLLVLFMFTPFSLYVSHPFIKLLFSFFIVIASFGFKRFRYFIENLLTFYFATFMIGGGMIALHNLLQNDLSATAGAIITSSTGVGDPVSWLFVLLGFPTLWFFSHKRIDGIQEKKLRFDNIIDVVITLDEVKIALKGLIDSGNQLYDPITKTPVMIVDMNELKQILPQSIIENFTLAHVFNFTEEKDMEKWHHRLRIIPYRVVGKEQQFLLALKPDKIMIHYENQWLEVTRGLIGLNESNLSTDGEYQCIVHPKMVQTAKVLTAS</sequence>
<gene>
    <name evidence="4" type="ORF">HNQ85_000991</name>
</gene>